<reference evidence="8 10" key="3">
    <citation type="submission" date="2016-10" db="EMBL/GenBank/DDBJ databases">
        <authorList>
            <person name="Varghese N."/>
            <person name="Submissions S."/>
        </authorList>
    </citation>
    <scope>NUCLEOTIDE SEQUENCE [LARGE SCALE GENOMIC DNA]</scope>
    <source>
        <strain evidence="8 10">CGMCC 1.6501</strain>
    </source>
</reference>
<evidence type="ECO:0000256" key="4">
    <source>
        <dbReference type="ARBA" id="ARBA00048640"/>
    </source>
</evidence>
<sequence>MTIEKIAVIGAGNGGITAAADLTNRGFSVSLFDSPDFSQNLEGIRKRRRIVLQDEDGEKFVDFSNVTTDIEAAVRGAGVIMLTVPGFAVENIAEQLAPVVEEDQVILLNGAGSMGSVRFVNRAKEMGIDKSFDIAETNSLTYGTRAFPEEARVELSLYVKKLFFAAYPASETGRLLNICSELYDCFVPAESVWHTTLENGNPEVHPGPALLNAGRIDYSNGEFWLYKEGITEHTVKLLNAIEQERISIGKSFGYTLEDAVESRAGRGYFEDDGRSLQELFNTSEVYTKIKGPVSINSRYFTEDISNGLVLWSEMGRLAGVSTPNIDAVITLGSTLLEKDFYASGLTLEKLGFSGRTLNQVLGSV</sequence>
<dbReference type="PANTHER" id="PTHR38015">
    <property type="entry name" value="BLR6086 PROTEIN"/>
    <property type="match status" value="1"/>
</dbReference>
<dbReference type="InterPro" id="IPR003421">
    <property type="entry name" value="Opine_DH"/>
</dbReference>
<dbReference type="RefSeq" id="WP_046789742.1">
    <property type="nucleotide sequence ID" value="NZ_CP011366.1"/>
</dbReference>
<evidence type="ECO:0000259" key="6">
    <source>
        <dbReference type="Pfam" id="PF02317"/>
    </source>
</evidence>
<dbReference type="InterPro" id="IPR011128">
    <property type="entry name" value="G3P_DH_NAD-dep_N"/>
</dbReference>
<keyword evidence="3" id="KW-0560">Oxidoreductase</keyword>
<dbReference type="Proteomes" id="UP000034029">
    <property type="component" value="Chromosome"/>
</dbReference>
<dbReference type="OrthoDB" id="1073746at2"/>
<dbReference type="KEGG" id="shv:AAT16_04580"/>
<dbReference type="Proteomes" id="UP000183090">
    <property type="component" value="Unassembled WGS sequence"/>
</dbReference>
<gene>
    <name evidence="7" type="ORF">AAT16_04580</name>
    <name evidence="8" type="ORF">SAMN05216235_0152</name>
</gene>
<accession>A0A0F7HJ15</accession>
<dbReference type="Gene3D" id="1.10.1040.10">
    <property type="entry name" value="N-(1-d-carboxylethyl)-l-norvaline Dehydrogenase, domain 2"/>
    <property type="match status" value="1"/>
</dbReference>
<reference evidence="7 9" key="1">
    <citation type="journal article" date="2015" name="Int. J. Syst. Evol. Microbiol.">
        <title>Complete genome sequence of Salinicoccus halodurans H3B36, isolated from the Qaidam Basin in China.</title>
        <authorList>
            <person name="Jiang K."/>
            <person name="Xue Y."/>
            <person name="Ma Y."/>
        </authorList>
    </citation>
    <scope>NUCLEOTIDE SEQUENCE [LARGE SCALE GENOMIC DNA]</scope>
    <source>
        <strain evidence="7 9">H3B36</strain>
    </source>
</reference>
<dbReference type="AlphaFoldDB" id="A0A0F7HJ15"/>
<evidence type="ECO:0000313" key="9">
    <source>
        <dbReference type="Proteomes" id="UP000034029"/>
    </source>
</evidence>
<evidence type="ECO:0000256" key="3">
    <source>
        <dbReference type="ARBA" id="ARBA00023002"/>
    </source>
</evidence>
<dbReference type="GO" id="GO:0051287">
    <property type="term" value="F:NAD binding"/>
    <property type="evidence" value="ECO:0007669"/>
    <property type="project" value="InterPro"/>
</dbReference>
<dbReference type="SUPFAM" id="SSF51735">
    <property type="entry name" value="NAD(P)-binding Rossmann-fold domains"/>
    <property type="match status" value="1"/>
</dbReference>
<feature type="domain" description="Opine dehydrogenase" evidence="6">
    <location>
        <begin position="189"/>
        <end position="335"/>
    </location>
</feature>
<name>A0A0F7HJ15_9STAP</name>
<dbReference type="InterPro" id="IPR013328">
    <property type="entry name" value="6PGD_dom2"/>
</dbReference>
<proteinExistence type="predicted"/>
<organism evidence="8 10">
    <name type="scientific">Salinicoccus halodurans</name>
    <dbReference type="NCBI Taxonomy" id="407035"/>
    <lineage>
        <taxon>Bacteria</taxon>
        <taxon>Bacillati</taxon>
        <taxon>Bacillota</taxon>
        <taxon>Bacilli</taxon>
        <taxon>Bacillales</taxon>
        <taxon>Staphylococcaceae</taxon>
        <taxon>Salinicoccus</taxon>
    </lineage>
</organism>
<dbReference type="PANTHER" id="PTHR38015:SF1">
    <property type="entry name" value="OPINE DEHYDROGENASE DOMAIN-CONTAINING PROTEIN"/>
    <property type="match status" value="1"/>
</dbReference>
<feature type="domain" description="Glycerol-3-phosphate dehydrogenase NAD-dependent N-terminal" evidence="5">
    <location>
        <begin position="5"/>
        <end position="107"/>
    </location>
</feature>
<dbReference type="Pfam" id="PF02317">
    <property type="entry name" value="Octopine_DH"/>
    <property type="match status" value="1"/>
</dbReference>
<dbReference type="GO" id="GO:0046168">
    <property type="term" value="P:glycerol-3-phosphate catabolic process"/>
    <property type="evidence" value="ECO:0007669"/>
    <property type="project" value="InterPro"/>
</dbReference>
<evidence type="ECO:0000313" key="7">
    <source>
        <dbReference type="EMBL" id="AKG73552.1"/>
    </source>
</evidence>
<dbReference type="Gene3D" id="3.40.50.720">
    <property type="entry name" value="NAD(P)-binding Rossmann-like Domain"/>
    <property type="match status" value="1"/>
</dbReference>
<dbReference type="Pfam" id="PF01210">
    <property type="entry name" value="NAD_Gly3P_dh_N"/>
    <property type="match status" value="1"/>
</dbReference>
<evidence type="ECO:0000256" key="2">
    <source>
        <dbReference type="ARBA" id="ARBA00018193"/>
    </source>
</evidence>
<keyword evidence="9" id="KW-1185">Reference proteome</keyword>
<dbReference type="InterPro" id="IPR008927">
    <property type="entry name" value="6-PGluconate_DH-like_C_sf"/>
</dbReference>
<comment type="catalytic activity">
    <reaction evidence="4">
        <text>6-phospho-D-gluconate + NADP(+) = D-ribulose 5-phosphate + CO2 + NADPH</text>
        <dbReference type="Rhea" id="RHEA:10116"/>
        <dbReference type="ChEBI" id="CHEBI:16526"/>
        <dbReference type="ChEBI" id="CHEBI:57783"/>
        <dbReference type="ChEBI" id="CHEBI:58121"/>
        <dbReference type="ChEBI" id="CHEBI:58349"/>
        <dbReference type="ChEBI" id="CHEBI:58759"/>
        <dbReference type="EC" id="1.1.1.44"/>
    </reaction>
</comment>
<dbReference type="EMBL" id="FOTB01000001">
    <property type="protein sequence ID" value="SFK52450.1"/>
    <property type="molecule type" value="Genomic_DNA"/>
</dbReference>
<evidence type="ECO:0000313" key="8">
    <source>
        <dbReference type="EMBL" id="SFK52450.1"/>
    </source>
</evidence>
<evidence type="ECO:0000313" key="10">
    <source>
        <dbReference type="Proteomes" id="UP000183090"/>
    </source>
</evidence>
<evidence type="ECO:0000259" key="5">
    <source>
        <dbReference type="Pfam" id="PF01210"/>
    </source>
</evidence>
<dbReference type="EC" id="1.1.1.44" evidence="1"/>
<dbReference type="GO" id="GO:0004616">
    <property type="term" value="F:phosphogluconate dehydrogenase (decarboxylating) activity"/>
    <property type="evidence" value="ECO:0007669"/>
    <property type="project" value="UniProtKB-EC"/>
</dbReference>
<protein>
    <recommendedName>
        <fullName evidence="2">6-phosphogluconate dehydrogenase, decarboxylating</fullName>
        <ecNumber evidence="1">1.1.1.44</ecNumber>
    </recommendedName>
</protein>
<dbReference type="InterPro" id="IPR036291">
    <property type="entry name" value="NAD(P)-bd_dom_sf"/>
</dbReference>
<evidence type="ECO:0000256" key="1">
    <source>
        <dbReference type="ARBA" id="ARBA00013011"/>
    </source>
</evidence>
<dbReference type="InterPro" id="IPR051729">
    <property type="entry name" value="Opine/Lysopine_DH"/>
</dbReference>
<reference evidence="9" key="2">
    <citation type="submission" date="2015-04" db="EMBL/GenBank/DDBJ databases">
        <title>Complete genome sequence of Salinicoccus halodurans strain H3B36, isolated from the Qaidam basin of China.</title>
        <authorList>
            <person name="Ma Y."/>
            <person name="Jiang K."/>
            <person name="Xue Y."/>
        </authorList>
    </citation>
    <scope>NUCLEOTIDE SEQUENCE [LARGE SCALE GENOMIC DNA]</scope>
    <source>
        <strain evidence="9">H3B36</strain>
    </source>
</reference>
<dbReference type="SUPFAM" id="SSF48179">
    <property type="entry name" value="6-phosphogluconate dehydrogenase C-terminal domain-like"/>
    <property type="match status" value="1"/>
</dbReference>
<dbReference type="EMBL" id="CP011366">
    <property type="protein sequence ID" value="AKG73552.1"/>
    <property type="molecule type" value="Genomic_DNA"/>
</dbReference>